<dbReference type="RefSeq" id="WP_189882797.1">
    <property type="nucleotide sequence ID" value="NZ_BMVN01000003.1"/>
</dbReference>
<gene>
    <name evidence="2" type="ORF">GCM10010345_11030</name>
</gene>
<dbReference type="EMBL" id="BMVN01000003">
    <property type="protein sequence ID" value="GHA08479.1"/>
    <property type="molecule type" value="Genomic_DNA"/>
</dbReference>
<dbReference type="Proteomes" id="UP000653644">
    <property type="component" value="Unassembled WGS sequence"/>
</dbReference>
<feature type="region of interest" description="Disordered" evidence="1">
    <location>
        <begin position="93"/>
        <end position="159"/>
    </location>
</feature>
<feature type="compositionally biased region" description="Polar residues" evidence="1">
    <location>
        <begin position="140"/>
        <end position="150"/>
    </location>
</feature>
<name>A0ABQ3CIS4_9ACTN</name>
<evidence type="ECO:0000313" key="2">
    <source>
        <dbReference type="EMBL" id="GHA08479.1"/>
    </source>
</evidence>
<proteinExistence type="predicted"/>
<evidence type="ECO:0000256" key="1">
    <source>
        <dbReference type="SAM" id="MobiDB-lite"/>
    </source>
</evidence>
<organism evidence="2 3">
    <name type="scientific">Streptomyces canarius</name>
    <dbReference type="NCBI Taxonomy" id="285453"/>
    <lineage>
        <taxon>Bacteria</taxon>
        <taxon>Bacillati</taxon>
        <taxon>Actinomycetota</taxon>
        <taxon>Actinomycetes</taxon>
        <taxon>Kitasatosporales</taxon>
        <taxon>Streptomycetaceae</taxon>
        <taxon>Streptomyces</taxon>
    </lineage>
</organism>
<reference evidence="3" key="1">
    <citation type="journal article" date="2019" name="Int. J. Syst. Evol. Microbiol.">
        <title>The Global Catalogue of Microorganisms (GCM) 10K type strain sequencing project: providing services to taxonomists for standard genome sequencing and annotation.</title>
        <authorList>
            <consortium name="The Broad Institute Genomics Platform"/>
            <consortium name="The Broad Institute Genome Sequencing Center for Infectious Disease"/>
            <person name="Wu L."/>
            <person name="Ma J."/>
        </authorList>
    </citation>
    <scope>NUCLEOTIDE SEQUENCE [LARGE SCALE GENOMIC DNA]</scope>
    <source>
        <strain evidence="3">JCM 4733</strain>
    </source>
</reference>
<keyword evidence="3" id="KW-1185">Reference proteome</keyword>
<evidence type="ECO:0000313" key="3">
    <source>
        <dbReference type="Proteomes" id="UP000653644"/>
    </source>
</evidence>
<feature type="region of interest" description="Disordered" evidence="1">
    <location>
        <begin position="46"/>
        <end position="70"/>
    </location>
</feature>
<protein>
    <submittedName>
        <fullName evidence="2">Uncharacterized protein</fullName>
    </submittedName>
</protein>
<sequence length="159" mass="17142">MIDIVLAGVLGAALLAVVLLFQGYRRNRALITQLQAELAAQRVALSGPRSVAADPGSDGRPDQQRRHRNPFRRCRLAARALIHGVERVRRVAAPRHPGSAALHRTVGAQQETEAPKRSYDRAAIPPASKTTEPAADEQTIESAGSGSQVADQRFLTVVE</sequence>
<comment type="caution">
    <text evidence="2">The sequence shown here is derived from an EMBL/GenBank/DDBJ whole genome shotgun (WGS) entry which is preliminary data.</text>
</comment>
<accession>A0ABQ3CIS4</accession>